<sequence length="870" mass="95692">MAGRSHEAWPHGRPAHTSNPAGQRYDRPATSSGPYWYTSPPSPSIRSVRRTLSAAWRGPTDCNWAGFRGLFGFGLLAGNTCRICSGGRGNDFKSGALIVLAFDGADEFDDYENFSLNRGCGAVIFTFFVSFKLDIFFSQIGFTESISKESFLSIKTKWGGSAWGDGEHNASPSSVSSSYLEEVIGSTGPEPASLDAAGGRIIHGIPIFLLKGGIRVDGSPYEPDGDDTVVTEYDWAPYSASLYASQYGTRDLLEQRVNRTHIVRDVEDSRLVRAGISMRNERVYYRKRSSPDNFFYMYVNVFTQLFVRVPFIEFQMAVLREANIAPAQLHPSSWAAVQAFLAMCLAVGVTPTAPVFFHYFEDRPPPHGGWVSLTSVQDRTLFRPFSDSFKNFKNNYFKVIIDAAGRHEFHDAEGNPLFPFYWTREPRNIRALPVRLLGPTDLEAVRTINALPRRISARYLVEWLCLEDCEQMAFNLMTTPAPRQSNFMAARKRIGASSSSARTRVAPNAPRPPLVRRSSSSGRLSLVLLAQLPPIPQVEVVGGSAPVNRGPDPDPLSGLAAVLMDPSSEAATASVAPLVRKRKDPAGEGRKDKEGSSSRSASKKSRKGKEKVPSAPLSGGIFSPAFNMSDRTKFHMSSTQRALIEPLSEGELTNAMLEMSTRAASLAWYLKEFANRRGADAVHAELLAEQKNSASLQLTMEQLLLTQDNYDKKIEQLEADLEEAKGESADAQDRLAVVRGEHERLLEECSQLKAKVSWQRSSKVELLKTNQALTDDLTKARKRIPELEAGIVFEHEEGFNKALRQASVLAGIQEPFAVGFDIVKDVFYGVLVDLNSMVDEEEPGTEGPSGGAGAAEAVEVEDDEEEGGDN</sequence>
<feature type="compositionally biased region" description="Acidic residues" evidence="2">
    <location>
        <begin position="858"/>
        <end position="870"/>
    </location>
</feature>
<dbReference type="AlphaFoldDB" id="A0A0L9VJW7"/>
<dbReference type="Pfam" id="PF04195">
    <property type="entry name" value="Transposase_28"/>
    <property type="match status" value="1"/>
</dbReference>
<organism evidence="4 5">
    <name type="scientific">Phaseolus angularis</name>
    <name type="common">Azuki bean</name>
    <name type="synonym">Vigna angularis</name>
    <dbReference type="NCBI Taxonomy" id="3914"/>
    <lineage>
        <taxon>Eukaryota</taxon>
        <taxon>Viridiplantae</taxon>
        <taxon>Streptophyta</taxon>
        <taxon>Embryophyta</taxon>
        <taxon>Tracheophyta</taxon>
        <taxon>Spermatophyta</taxon>
        <taxon>Magnoliopsida</taxon>
        <taxon>eudicotyledons</taxon>
        <taxon>Gunneridae</taxon>
        <taxon>Pentapetalae</taxon>
        <taxon>rosids</taxon>
        <taxon>fabids</taxon>
        <taxon>Fabales</taxon>
        <taxon>Fabaceae</taxon>
        <taxon>Papilionoideae</taxon>
        <taxon>50 kb inversion clade</taxon>
        <taxon>NPAAA clade</taxon>
        <taxon>indigoferoid/millettioid clade</taxon>
        <taxon>Phaseoleae</taxon>
        <taxon>Vigna</taxon>
    </lineage>
</organism>
<dbReference type="PANTHER" id="PTHR31099:SF28">
    <property type="entry name" value="F5J5.12"/>
    <property type="match status" value="1"/>
</dbReference>
<evidence type="ECO:0000313" key="4">
    <source>
        <dbReference type="EMBL" id="KOM55346.1"/>
    </source>
</evidence>
<feature type="coiled-coil region" evidence="1">
    <location>
        <begin position="700"/>
        <end position="783"/>
    </location>
</feature>
<protein>
    <recommendedName>
        <fullName evidence="3">Transposase (putative) gypsy type domain-containing protein</fullName>
    </recommendedName>
</protein>
<feature type="region of interest" description="Disordered" evidence="2">
    <location>
        <begin position="493"/>
        <end position="518"/>
    </location>
</feature>
<evidence type="ECO:0000313" key="5">
    <source>
        <dbReference type="Proteomes" id="UP000053144"/>
    </source>
</evidence>
<dbReference type="EMBL" id="CM003380">
    <property type="protein sequence ID" value="KOM55346.1"/>
    <property type="molecule type" value="Genomic_DNA"/>
</dbReference>
<proteinExistence type="predicted"/>
<feature type="region of interest" description="Disordered" evidence="2">
    <location>
        <begin position="570"/>
        <end position="620"/>
    </location>
</feature>
<name>A0A0L9VJW7_PHAAN</name>
<reference evidence="5" key="1">
    <citation type="journal article" date="2015" name="Proc. Natl. Acad. Sci. U.S.A.">
        <title>Genome sequencing of adzuki bean (Vigna angularis) provides insight into high starch and low fat accumulation and domestication.</title>
        <authorList>
            <person name="Yang K."/>
            <person name="Tian Z."/>
            <person name="Chen C."/>
            <person name="Luo L."/>
            <person name="Zhao B."/>
            <person name="Wang Z."/>
            <person name="Yu L."/>
            <person name="Li Y."/>
            <person name="Sun Y."/>
            <person name="Li W."/>
            <person name="Chen Y."/>
            <person name="Li Y."/>
            <person name="Zhang Y."/>
            <person name="Ai D."/>
            <person name="Zhao J."/>
            <person name="Shang C."/>
            <person name="Ma Y."/>
            <person name="Wu B."/>
            <person name="Wang M."/>
            <person name="Gao L."/>
            <person name="Sun D."/>
            <person name="Zhang P."/>
            <person name="Guo F."/>
            <person name="Wang W."/>
            <person name="Li Y."/>
            <person name="Wang J."/>
            <person name="Varshney R.K."/>
            <person name="Wang J."/>
            <person name="Ling H.Q."/>
            <person name="Wan P."/>
        </authorList>
    </citation>
    <scope>NUCLEOTIDE SEQUENCE</scope>
    <source>
        <strain evidence="5">cv. Jingnong 6</strain>
    </source>
</reference>
<feature type="compositionally biased region" description="Basic and acidic residues" evidence="2">
    <location>
        <begin position="1"/>
        <end position="10"/>
    </location>
</feature>
<accession>A0A0L9VJW7</accession>
<feature type="region of interest" description="Disordered" evidence="2">
    <location>
        <begin position="839"/>
        <end position="870"/>
    </location>
</feature>
<gene>
    <name evidence="4" type="ORF">LR48_Vigan10g123800</name>
</gene>
<dbReference type="InterPro" id="IPR007321">
    <property type="entry name" value="Transposase_28"/>
</dbReference>
<dbReference type="Proteomes" id="UP000053144">
    <property type="component" value="Chromosome 10"/>
</dbReference>
<keyword evidence="1" id="KW-0175">Coiled coil</keyword>
<dbReference type="Gramene" id="KOM55346">
    <property type="protein sequence ID" value="KOM55346"/>
    <property type="gene ID" value="LR48_Vigan10g123800"/>
</dbReference>
<evidence type="ECO:0000256" key="1">
    <source>
        <dbReference type="SAM" id="Coils"/>
    </source>
</evidence>
<feature type="region of interest" description="Disordered" evidence="2">
    <location>
        <begin position="1"/>
        <end position="28"/>
    </location>
</feature>
<feature type="domain" description="Transposase (putative) gypsy type" evidence="3">
    <location>
        <begin position="307"/>
        <end position="361"/>
    </location>
</feature>
<feature type="compositionally biased region" description="Basic and acidic residues" evidence="2">
    <location>
        <begin position="584"/>
        <end position="596"/>
    </location>
</feature>
<evidence type="ECO:0000256" key="2">
    <source>
        <dbReference type="SAM" id="MobiDB-lite"/>
    </source>
</evidence>
<evidence type="ECO:0000259" key="3">
    <source>
        <dbReference type="Pfam" id="PF04195"/>
    </source>
</evidence>
<dbReference type="PANTHER" id="PTHR31099">
    <property type="entry name" value="OS06G0165300 PROTEIN"/>
    <property type="match status" value="1"/>
</dbReference>